<feature type="domain" description="PAC" evidence="11">
    <location>
        <begin position="99"/>
        <end position="153"/>
    </location>
</feature>
<dbReference type="PRINTS" id="PR00344">
    <property type="entry name" value="BCTRLSENSOR"/>
</dbReference>
<dbReference type="NCBIfam" id="TIGR02938">
    <property type="entry name" value="nifL_nitrog"/>
    <property type="match status" value="1"/>
</dbReference>
<dbReference type="GO" id="GO:0000160">
    <property type="term" value="P:phosphorelay signal transduction system"/>
    <property type="evidence" value="ECO:0007669"/>
    <property type="project" value="UniProtKB-KW"/>
</dbReference>
<evidence type="ECO:0000256" key="8">
    <source>
        <dbReference type="ARBA" id="ARBA00023012"/>
    </source>
</evidence>
<dbReference type="InterPro" id="IPR036890">
    <property type="entry name" value="HATPase_C_sf"/>
</dbReference>
<dbReference type="NCBIfam" id="TIGR00229">
    <property type="entry name" value="sensory_box"/>
    <property type="match status" value="1"/>
</dbReference>
<dbReference type="CDD" id="cd00130">
    <property type="entry name" value="PAS"/>
    <property type="match status" value="1"/>
</dbReference>
<dbReference type="PANTHER" id="PTHR43065">
    <property type="entry name" value="SENSOR HISTIDINE KINASE"/>
    <property type="match status" value="1"/>
</dbReference>
<evidence type="ECO:0000313" key="12">
    <source>
        <dbReference type="EMBL" id="CDH43294.1"/>
    </source>
</evidence>
<dbReference type="SMART" id="SM00387">
    <property type="entry name" value="HATPase_c"/>
    <property type="match status" value="1"/>
</dbReference>
<keyword evidence="6" id="KW-0418">Kinase</keyword>
<dbReference type="AlphaFoldDB" id="A0A7U7G7M5"/>
<dbReference type="RefSeq" id="WP_051497278.1">
    <property type="nucleotide sequence ID" value="NZ_CBTK010000018.1"/>
</dbReference>
<comment type="catalytic activity">
    <reaction evidence="1">
        <text>ATP + protein L-histidine = ADP + protein N-phospho-L-histidine.</text>
        <dbReference type="EC" id="2.7.13.3"/>
    </reaction>
</comment>
<organism evidence="12 13">
    <name type="scientific">Candidatus Contendobacter odensis Run_B_J11</name>
    <dbReference type="NCBI Taxonomy" id="1400861"/>
    <lineage>
        <taxon>Bacteria</taxon>
        <taxon>Pseudomonadati</taxon>
        <taxon>Pseudomonadota</taxon>
        <taxon>Gammaproteobacteria</taxon>
        <taxon>Candidatus Competibacteraceae</taxon>
        <taxon>Candidatus Contendibacter</taxon>
    </lineage>
</organism>
<dbReference type="InterPro" id="IPR014285">
    <property type="entry name" value="N_fixation_neg-reg_NifL"/>
</dbReference>
<evidence type="ECO:0000256" key="3">
    <source>
        <dbReference type="ARBA" id="ARBA00022553"/>
    </source>
</evidence>
<keyword evidence="8" id="KW-0902">Two-component regulatory system</keyword>
<dbReference type="InterPro" id="IPR000700">
    <property type="entry name" value="PAS-assoc_C"/>
</dbReference>
<dbReference type="EMBL" id="CBTK010000018">
    <property type="protein sequence ID" value="CDH43294.1"/>
    <property type="molecule type" value="Genomic_DNA"/>
</dbReference>
<reference evidence="12 13" key="1">
    <citation type="journal article" date="2014" name="ISME J.">
        <title>Candidatus Competibacter-lineage genomes retrieved from metagenomes reveal functional metabolic diversity.</title>
        <authorList>
            <person name="McIlroy S.J."/>
            <person name="Albertsen M."/>
            <person name="Andresen E.K."/>
            <person name="Saunders A.M."/>
            <person name="Kristiansen R."/>
            <person name="Stokholm-Bjerregaard M."/>
            <person name="Nielsen K.L."/>
            <person name="Nielsen P.H."/>
        </authorList>
    </citation>
    <scope>NUCLEOTIDE SEQUENCE [LARGE SCALE GENOMIC DNA]</scope>
    <source>
        <strain evidence="12 13">Run_B_J11</strain>
    </source>
</reference>
<proteinExistence type="predicted"/>
<evidence type="ECO:0000256" key="6">
    <source>
        <dbReference type="ARBA" id="ARBA00022777"/>
    </source>
</evidence>
<dbReference type="OrthoDB" id="2489132at2"/>
<evidence type="ECO:0000259" key="11">
    <source>
        <dbReference type="PROSITE" id="PS50113"/>
    </source>
</evidence>
<keyword evidence="3" id="KW-0597">Phosphoprotein</keyword>
<feature type="domain" description="PAS" evidence="10">
    <location>
        <begin position="154"/>
        <end position="190"/>
    </location>
</feature>
<dbReference type="Proteomes" id="UP000019184">
    <property type="component" value="Unassembled WGS sequence"/>
</dbReference>
<dbReference type="SUPFAM" id="SSF55785">
    <property type="entry name" value="PYP-like sensor domain (PAS domain)"/>
    <property type="match status" value="2"/>
</dbReference>
<feature type="domain" description="Histidine kinase" evidence="9">
    <location>
        <begin position="308"/>
        <end position="524"/>
    </location>
</feature>
<evidence type="ECO:0000259" key="9">
    <source>
        <dbReference type="PROSITE" id="PS50109"/>
    </source>
</evidence>
<keyword evidence="4 12" id="KW-0808">Transferase</keyword>
<dbReference type="InterPro" id="IPR000014">
    <property type="entry name" value="PAS"/>
</dbReference>
<keyword evidence="13" id="KW-1185">Reference proteome</keyword>
<feature type="domain" description="PAS" evidence="10">
    <location>
        <begin position="34"/>
        <end position="84"/>
    </location>
</feature>
<dbReference type="PROSITE" id="PS50112">
    <property type="entry name" value="PAS"/>
    <property type="match status" value="2"/>
</dbReference>
<dbReference type="EC" id="2.7.13.3" evidence="2"/>
<evidence type="ECO:0000256" key="2">
    <source>
        <dbReference type="ARBA" id="ARBA00012438"/>
    </source>
</evidence>
<dbReference type="SUPFAM" id="SSF55874">
    <property type="entry name" value="ATPase domain of HSP90 chaperone/DNA topoisomerase II/histidine kinase"/>
    <property type="match status" value="1"/>
</dbReference>
<dbReference type="GO" id="GO:0009399">
    <property type="term" value="P:nitrogen fixation"/>
    <property type="evidence" value="ECO:0007669"/>
    <property type="project" value="InterPro"/>
</dbReference>
<dbReference type="SMART" id="SM00091">
    <property type="entry name" value="PAS"/>
    <property type="match status" value="2"/>
</dbReference>
<protein>
    <recommendedName>
        <fullName evidence="2">histidine kinase</fullName>
        <ecNumber evidence="2">2.7.13.3</ecNumber>
    </recommendedName>
</protein>
<dbReference type="InterPro" id="IPR004358">
    <property type="entry name" value="Sig_transdc_His_kin-like_C"/>
</dbReference>
<dbReference type="PANTHER" id="PTHR43065:SF10">
    <property type="entry name" value="PEROXIDE STRESS-ACTIVATED HISTIDINE KINASE MAK3"/>
    <property type="match status" value="1"/>
</dbReference>
<evidence type="ECO:0000256" key="5">
    <source>
        <dbReference type="ARBA" id="ARBA00022741"/>
    </source>
</evidence>
<evidence type="ECO:0000259" key="10">
    <source>
        <dbReference type="PROSITE" id="PS50112"/>
    </source>
</evidence>
<dbReference type="Pfam" id="PF02518">
    <property type="entry name" value="HATPase_c"/>
    <property type="match status" value="1"/>
</dbReference>
<dbReference type="PROSITE" id="PS50113">
    <property type="entry name" value="PAC"/>
    <property type="match status" value="1"/>
</dbReference>
<gene>
    <name evidence="12" type="ORF">BN874_1140024</name>
</gene>
<dbReference type="InterPro" id="IPR035965">
    <property type="entry name" value="PAS-like_dom_sf"/>
</dbReference>
<sequence>MTRNKRRPSPESVLATPGDLALSAETLPSGLSARMIEELPVAICLTDQTATLIYVNPAFTAVTGYSADEVVGRKVSLLADTSTPRQVYEQMWGQLNRGHSWTGLLANRCKQGLVYLAELTVAPLQDPVTGCHYFLGIHRDVSGLHRLEQQVRNQKTLIESMVDAAPTAIALLDETGKVILDNHEYKKLVGDLRGREPATEFLRTLRENMDDSFQSDYQSGKSFHDRELSVDPGNRGLPRWFSCSGIWFREQNGSADAFFKPVRQAYLLLVIVEITNLKRQQEAVAMNGMRALLAEQERVRSMRETLDAAIFQMQAPLNLIAAAYDLLERRSPAAGGDMAALRGVLRQAVSAGREALAKLQSSLPEVPPEAPMPVNINQLLREVLELCTPRLLAGGMVVDWRPTAMLPALIGREGRLRALFKQLVDNAIDAMEDNRIKVRELRITTLRQGEEDILVTIEDSGPGIPPELRFKIFEPFFSTRGAQKRTGLGLALAQEVVNEHRGMICVDPDCDHGCRLRVLLPVKSHDGC</sequence>
<dbReference type="Gene3D" id="3.30.450.20">
    <property type="entry name" value="PAS domain"/>
    <property type="match status" value="2"/>
</dbReference>
<evidence type="ECO:0000313" key="13">
    <source>
        <dbReference type="Proteomes" id="UP000019184"/>
    </source>
</evidence>
<dbReference type="Pfam" id="PF00989">
    <property type="entry name" value="PAS"/>
    <property type="match status" value="1"/>
</dbReference>
<dbReference type="InterPro" id="IPR003594">
    <property type="entry name" value="HATPase_dom"/>
</dbReference>
<dbReference type="CDD" id="cd00075">
    <property type="entry name" value="HATPase"/>
    <property type="match status" value="1"/>
</dbReference>
<dbReference type="GO" id="GO:0004673">
    <property type="term" value="F:protein histidine kinase activity"/>
    <property type="evidence" value="ECO:0007669"/>
    <property type="project" value="UniProtKB-EC"/>
</dbReference>
<dbReference type="PROSITE" id="PS50109">
    <property type="entry name" value="HIS_KIN"/>
    <property type="match status" value="1"/>
</dbReference>
<dbReference type="InterPro" id="IPR005467">
    <property type="entry name" value="His_kinase_dom"/>
</dbReference>
<dbReference type="GO" id="GO:0006355">
    <property type="term" value="P:regulation of DNA-templated transcription"/>
    <property type="evidence" value="ECO:0007669"/>
    <property type="project" value="InterPro"/>
</dbReference>
<evidence type="ECO:0000256" key="1">
    <source>
        <dbReference type="ARBA" id="ARBA00000085"/>
    </source>
</evidence>
<accession>A0A7U7G7M5</accession>
<keyword evidence="7" id="KW-0067">ATP-binding</keyword>
<dbReference type="Gene3D" id="3.30.565.10">
    <property type="entry name" value="Histidine kinase-like ATPase, C-terminal domain"/>
    <property type="match status" value="1"/>
</dbReference>
<dbReference type="InterPro" id="IPR013767">
    <property type="entry name" value="PAS_fold"/>
</dbReference>
<keyword evidence="5" id="KW-0547">Nucleotide-binding</keyword>
<evidence type="ECO:0000256" key="4">
    <source>
        <dbReference type="ARBA" id="ARBA00022679"/>
    </source>
</evidence>
<dbReference type="GO" id="GO:0005524">
    <property type="term" value="F:ATP binding"/>
    <property type="evidence" value="ECO:0007669"/>
    <property type="project" value="UniProtKB-KW"/>
</dbReference>
<name>A0A7U7G7M5_9GAMM</name>
<comment type="caution">
    <text evidence="12">The sequence shown here is derived from an EMBL/GenBank/DDBJ whole genome shotgun (WGS) entry which is preliminary data.</text>
</comment>
<evidence type="ECO:0000256" key="7">
    <source>
        <dbReference type="ARBA" id="ARBA00022840"/>
    </source>
</evidence>